<dbReference type="EMBL" id="JANUGU010000001">
    <property type="protein sequence ID" value="MCS0656959.1"/>
    <property type="molecule type" value="Genomic_DNA"/>
</dbReference>
<name>A0ABT2CSZ3_9BURK</name>
<proteinExistence type="predicted"/>
<gene>
    <name evidence="1" type="ORF">NX778_02655</name>
</gene>
<sequence length="56" mass="6131">MENTPLDSREATSGARFNKLPVARADVQASKISDLERPGALFWKKEGVLKNGNNCV</sequence>
<evidence type="ECO:0000313" key="1">
    <source>
        <dbReference type="EMBL" id="MCS0656959.1"/>
    </source>
</evidence>
<dbReference type="Proteomes" id="UP001204621">
    <property type="component" value="Unassembled WGS sequence"/>
</dbReference>
<organism evidence="1 2">
    <name type="scientific">Massilia terrae</name>
    <dbReference type="NCBI Taxonomy" id="1811224"/>
    <lineage>
        <taxon>Bacteria</taxon>
        <taxon>Pseudomonadati</taxon>
        <taxon>Pseudomonadota</taxon>
        <taxon>Betaproteobacteria</taxon>
        <taxon>Burkholderiales</taxon>
        <taxon>Oxalobacteraceae</taxon>
        <taxon>Telluria group</taxon>
        <taxon>Massilia</taxon>
    </lineage>
</organism>
<protein>
    <submittedName>
        <fullName evidence="1">Uncharacterized protein</fullName>
    </submittedName>
</protein>
<keyword evidence="2" id="KW-1185">Reference proteome</keyword>
<dbReference type="RefSeq" id="WP_258810128.1">
    <property type="nucleotide sequence ID" value="NZ_JANUGU010000001.1"/>
</dbReference>
<accession>A0ABT2CSZ3</accession>
<evidence type="ECO:0000313" key="2">
    <source>
        <dbReference type="Proteomes" id="UP001204621"/>
    </source>
</evidence>
<reference evidence="1 2" key="1">
    <citation type="submission" date="2022-08" db="EMBL/GenBank/DDBJ databases">
        <title>Reclassification of Massilia species as members of the genera Telluria, Duganella, Pseudoduganella, Mokoshia gen. nov. and Zemynaea gen. nov. using orthogonal and non-orthogonal genome-based approaches.</title>
        <authorList>
            <person name="Bowman J.P."/>
        </authorList>
    </citation>
    <scope>NUCLEOTIDE SEQUENCE [LARGE SCALE GENOMIC DNA]</scope>
    <source>
        <strain evidence="1 2">JCM 31606</strain>
    </source>
</reference>
<comment type="caution">
    <text evidence="1">The sequence shown here is derived from an EMBL/GenBank/DDBJ whole genome shotgun (WGS) entry which is preliminary data.</text>
</comment>